<accession>A0ABP7S0X1</accession>
<gene>
    <name evidence="1" type="ORF">GCM10022408_15890</name>
</gene>
<comment type="caution">
    <text evidence="1">The sequence shown here is derived from an EMBL/GenBank/DDBJ whole genome shotgun (WGS) entry which is preliminary data.</text>
</comment>
<protein>
    <recommendedName>
        <fullName evidence="3">Gliding motility-associated C-terminal domain-containing protein</fullName>
    </recommendedName>
</protein>
<evidence type="ECO:0008006" key="3">
    <source>
        <dbReference type="Google" id="ProtNLM"/>
    </source>
</evidence>
<reference evidence="2" key="1">
    <citation type="journal article" date="2019" name="Int. J. Syst. Evol. Microbiol.">
        <title>The Global Catalogue of Microorganisms (GCM) 10K type strain sequencing project: providing services to taxonomists for standard genome sequencing and annotation.</title>
        <authorList>
            <consortium name="The Broad Institute Genomics Platform"/>
            <consortium name="The Broad Institute Genome Sequencing Center for Infectious Disease"/>
            <person name="Wu L."/>
            <person name="Ma J."/>
        </authorList>
    </citation>
    <scope>NUCLEOTIDE SEQUENCE [LARGE SCALE GENOMIC DNA]</scope>
    <source>
        <strain evidence="2">JCM 17224</strain>
    </source>
</reference>
<dbReference type="InterPro" id="IPR013783">
    <property type="entry name" value="Ig-like_fold"/>
</dbReference>
<proteinExistence type="predicted"/>
<evidence type="ECO:0000313" key="2">
    <source>
        <dbReference type="Proteomes" id="UP001500567"/>
    </source>
</evidence>
<dbReference type="Pfam" id="PF13585">
    <property type="entry name" value="CHU_C"/>
    <property type="match status" value="1"/>
</dbReference>
<sequence length="936" mass="102776">MPAAWATHIRAGDIQAYSDPLDPRRFFFKMILYTDVAAPADEPDVDIFFGDGERMDNIPRRDKILLTGAASDSYLNTYYFEHTYNAPKQYKVSYIGENRKTTLVNIPNADQQTFYIHTMITVDPTLPFNHTPILNNPALNKGSRQQVFVHNPGASDEERDSLSYELLPSRQANKAEAISNGNLPKPVDCFGFRYPHLAAGGKQVVYKGPPAGIVDNPAIFVQDNFTGQIVWNSPEALGDYNVAFVVKEWRRTGARVRLIGEVVRDMQITVRNANNLRPILTVPQDICVVAGTTITKSITATDPDRNPITLTAIGGILPPATFVITPFNPPLNPPVTRGIFRWTPTCTDIANQPYQVLFRAEDMPTAPNATPLADEQSWRIRVVGPAPRNVVVSQVGNTAVLNWDAYACQLPGARLLIYRKEGCTITPVDTCQTGIAASSGFEKIADLPVGTRTFTDDRAGLGLERGKTYSYRIYVQFLLSSAGGAAKGGASLASREACLTVAGKASLFTNVTVDRTSPTAGQMTVRWTRPVASRNNPFNNPKGYYLSRSVVTPTPVFERITPNPIAFDDTTYVDSGLNTQENAYLYRLEFFSATFPNPGSPVLTETTGPASSVRLQTTANPATLSVTLTWTFNVPWDNSLRPVTIYRRAPGGTFAVVGTAATTRTGGIYEDRGTPTVPLRVGSTYCYYVSTDGTYGDPAQRLINLSQERCLPLQAVPCTPVLTLKQINCDSLQARLFDLEATPLKATYTNNLSWTLGNLPPNCNRDIKRYNLYYRPNASPTGNRADFRLLATVTGRSYVHTISDQATGEAGCYYVEAVDSAGAVSAPSNVACKDNCPLFLMPNIFTPNNDGKNDKLRPKVASPIRRTRFQAFNRWGVKIYESDADPLINWDGGGATGEANKGPKVVDGVYYYLAEVEFADLAGTKRTYKGWVEITR</sequence>
<name>A0ABP7S0X1_9BACT</name>
<keyword evidence="2" id="KW-1185">Reference proteome</keyword>
<evidence type="ECO:0000313" key="1">
    <source>
        <dbReference type="EMBL" id="GAA4004910.1"/>
    </source>
</evidence>
<organism evidence="1 2">
    <name type="scientific">Hymenobacter fastidiosus</name>
    <dbReference type="NCBI Taxonomy" id="486264"/>
    <lineage>
        <taxon>Bacteria</taxon>
        <taxon>Pseudomonadati</taxon>
        <taxon>Bacteroidota</taxon>
        <taxon>Cytophagia</taxon>
        <taxon>Cytophagales</taxon>
        <taxon>Hymenobacteraceae</taxon>
        <taxon>Hymenobacter</taxon>
    </lineage>
</organism>
<dbReference type="Gene3D" id="2.60.40.10">
    <property type="entry name" value="Immunoglobulins"/>
    <property type="match status" value="1"/>
</dbReference>
<dbReference type="Proteomes" id="UP001500567">
    <property type="component" value="Unassembled WGS sequence"/>
</dbReference>
<dbReference type="EMBL" id="BAABDJ010000009">
    <property type="protein sequence ID" value="GAA4004910.1"/>
    <property type="molecule type" value="Genomic_DNA"/>
</dbReference>